<dbReference type="PROSITE" id="PS50088">
    <property type="entry name" value="ANK_REPEAT"/>
    <property type="match status" value="4"/>
</dbReference>
<evidence type="ECO:0000256" key="3">
    <source>
        <dbReference type="PROSITE-ProRule" id="PRU00023"/>
    </source>
</evidence>
<reference evidence="4 5" key="1">
    <citation type="submission" date="2017-12" db="EMBL/GenBank/DDBJ databases">
        <title>Comparative genomics of Botrytis spp.</title>
        <authorList>
            <person name="Valero-Jimenez C.A."/>
            <person name="Tapia P."/>
            <person name="Veloso J."/>
            <person name="Silva-Moreno E."/>
            <person name="Staats M."/>
            <person name="Valdes J.H."/>
            <person name="Van Kan J.A.L."/>
        </authorList>
    </citation>
    <scope>NUCLEOTIDE SEQUENCE [LARGE SCALE GENOMIC DNA]</scope>
    <source>
        <strain evidence="4 5">Be9601</strain>
    </source>
</reference>
<dbReference type="InterPro" id="IPR036770">
    <property type="entry name" value="Ankyrin_rpt-contain_sf"/>
</dbReference>
<evidence type="ECO:0000256" key="2">
    <source>
        <dbReference type="ARBA" id="ARBA00023043"/>
    </source>
</evidence>
<dbReference type="Pfam" id="PF12796">
    <property type="entry name" value="Ank_2"/>
    <property type="match status" value="2"/>
</dbReference>
<dbReference type="Gene3D" id="1.25.40.20">
    <property type="entry name" value="Ankyrin repeat-containing domain"/>
    <property type="match status" value="3"/>
</dbReference>
<dbReference type="InterPro" id="IPR002110">
    <property type="entry name" value="Ankyrin_rpt"/>
</dbReference>
<dbReference type="Pfam" id="PF00023">
    <property type="entry name" value="Ank"/>
    <property type="match status" value="1"/>
</dbReference>
<sequence>MLTWLLQVLQEVAAAQHIVIMCGSITIAGSAFCVGLKSLELSYTDSPELQTLPSVVDIIERAGLRTKLKANLSERFSLEIRSLAELIDMFHTRQATDRRDKVFALLGMSSDDPEKAGLQPSYETSWEEIFQQVVKFILGQYIYVKNFRQRVVIQSKGVILGWVSSVERDDRQHVTIDGRRTVLGLDYALEWTVQASANPIRKRDIICLLYGASKPSIIRMCKDHFTVVVIAATPLNISTRYEWPQISQSTIKFLRYFSLVWNWESSCGNLKDEGEYETSVKIHGQTLVFPSADSRGYLNEAIRLWNDVEIMDDLCENSEADERLLKARSNYMAAFKKGPLLCPIGQGGRTLLSFAAHEGHDDTIKLLLEKLYPDTKDGKYYRTPLFCAALTGNEAIVKVLLTNCQVEVDSEDFTGQTPLSRAAEAGYEAIIKLLLATGRVEAGSKNNNNRTALYFAARNGHEAIVKVLLATGQVEADAKDILYQTALSMAARKGHAGVVKLLLATGQVEADSKDLRNQTPLLYAAKNGHVAVVKLLLATGQVEVDSRNRFGRTPLSWAAENGHEAVVKLLS</sequence>
<evidence type="ECO:0000313" key="4">
    <source>
        <dbReference type="EMBL" id="TGO59523.1"/>
    </source>
</evidence>
<accession>A0A4Z1IRY5</accession>
<keyword evidence="1" id="KW-0677">Repeat</keyword>
<proteinExistence type="predicted"/>
<evidence type="ECO:0000313" key="5">
    <source>
        <dbReference type="Proteomes" id="UP000297229"/>
    </source>
</evidence>
<dbReference type="AlphaFoldDB" id="A0A4Z1IRY5"/>
<dbReference type="PROSITE" id="PS50297">
    <property type="entry name" value="ANK_REP_REGION"/>
    <property type="match status" value="4"/>
</dbReference>
<organism evidence="4 5">
    <name type="scientific">Botrytis elliptica</name>
    <dbReference type="NCBI Taxonomy" id="278938"/>
    <lineage>
        <taxon>Eukaryota</taxon>
        <taxon>Fungi</taxon>
        <taxon>Dikarya</taxon>
        <taxon>Ascomycota</taxon>
        <taxon>Pezizomycotina</taxon>
        <taxon>Leotiomycetes</taxon>
        <taxon>Helotiales</taxon>
        <taxon>Sclerotiniaceae</taxon>
        <taxon>Botrytis</taxon>
    </lineage>
</organism>
<evidence type="ECO:0000256" key="1">
    <source>
        <dbReference type="ARBA" id="ARBA00022737"/>
    </source>
</evidence>
<keyword evidence="5" id="KW-1185">Reference proteome</keyword>
<dbReference type="Proteomes" id="UP000297229">
    <property type="component" value="Unassembled WGS sequence"/>
</dbReference>
<dbReference type="PANTHER" id="PTHR24173">
    <property type="entry name" value="ANKYRIN REPEAT CONTAINING"/>
    <property type="match status" value="1"/>
</dbReference>
<dbReference type="EMBL" id="PQXM01001238">
    <property type="protein sequence ID" value="TGO59523.1"/>
    <property type="molecule type" value="Genomic_DNA"/>
</dbReference>
<dbReference type="SUPFAM" id="SSF48403">
    <property type="entry name" value="Ankyrin repeat"/>
    <property type="match status" value="1"/>
</dbReference>
<feature type="repeat" description="ANK" evidence="3">
    <location>
        <begin position="516"/>
        <end position="540"/>
    </location>
</feature>
<name>A0A4Z1IRY5_9HELO</name>
<dbReference type="PANTHER" id="PTHR24173:SF74">
    <property type="entry name" value="ANKYRIN REPEAT DOMAIN-CONTAINING PROTEIN 16"/>
    <property type="match status" value="1"/>
</dbReference>
<dbReference type="STRING" id="278938.A0A4Z1IRY5"/>
<keyword evidence="2 3" id="KW-0040">ANK repeat</keyword>
<comment type="caution">
    <text evidence="4">The sequence shown here is derived from an EMBL/GenBank/DDBJ whole genome shotgun (WGS) entry which is preliminary data.</text>
</comment>
<feature type="repeat" description="ANK" evidence="3">
    <location>
        <begin position="448"/>
        <end position="472"/>
    </location>
</feature>
<protein>
    <submittedName>
        <fullName evidence="4">Uncharacterized protein</fullName>
    </submittedName>
</protein>
<dbReference type="SMART" id="SM00248">
    <property type="entry name" value="ANK"/>
    <property type="match status" value="6"/>
</dbReference>
<feature type="repeat" description="ANK" evidence="3">
    <location>
        <begin position="550"/>
        <end position="571"/>
    </location>
</feature>
<gene>
    <name evidence="4" type="ORF">BELL_1240g00010</name>
</gene>
<feature type="repeat" description="ANK" evidence="3">
    <location>
        <begin position="414"/>
        <end position="438"/>
    </location>
</feature>